<dbReference type="EMBL" id="CP018047">
    <property type="protein sequence ID" value="AQU70432.1"/>
    <property type="molecule type" value="Genomic_DNA"/>
</dbReference>
<feature type="transmembrane region" description="Helical" evidence="1">
    <location>
        <begin position="119"/>
        <end position="139"/>
    </location>
</feature>
<proteinExistence type="predicted"/>
<protein>
    <recommendedName>
        <fullName evidence="4">DUF3592 domain-containing protein</fullName>
    </recommendedName>
</protein>
<reference evidence="2 3" key="1">
    <citation type="submission" date="2016-11" db="EMBL/GenBank/DDBJ databases">
        <title>Complete genome sequence of Streptomyces niveus SCSIO 3406.</title>
        <authorList>
            <person name="Zhu Q."/>
            <person name="Cheng W."/>
            <person name="Song Y."/>
            <person name="Li Q."/>
            <person name="Ju J."/>
        </authorList>
    </citation>
    <scope>NUCLEOTIDE SEQUENCE [LARGE SCALE GENOMIC DNA]</scope>
    <source>
        <strain evidence="2 3">SCSIO 3406</strain>
    </source>
</reference>
<sequence>MYGQEVLVGWCVVLGGLALVGYGRSFAGVTRAQRMVRVPGRIVAVEEPAHDGRKGTGIPVLISFQDPSTGQEFTLPKKDGNGLPIDVAWKGREIGILFRPGRPEEFRATFDPEYGRHGVALPNFAVFLVYAALVTSAALTWGYQWGLIGAGVPWTVLAAVASRHEISLARARIARLSAAPAVPGRIVSVTRSVYTDQDGTLVSFAPVVSFTTHEDTTVIGFCPFDVPDPSASRGREVTVRYQPGDPAEFTLDLSDSRRDLWAVVRFDLSVLLIGVAAVVAGVYLL</sequence>
<accession>A0A1U9R1Q0</accession>
<dbReference type="Proteomes" id="UP000189677">
    <property type="component" value="Chromosome"/>
</dbReference>
<feature type="transmembrane region" description="Helical" evidence="1">
    <location>
        <begin position="266"/>
        <end position="284"/>
    </location>
</feature>
<dbReference type="RefSeq" id="WP_237285841.1">
    <property type="nucleotide sequence ID" value="NZ_CP018047.1"/>
</dbReference>
<keyword evidence="1" id="KW-0812">Transmembrane</keyword>
<keyword evidence="1" id="KW-0472">Membrane</keyword>
<feature type="transmembrane region" description="Helical" evidence="1">
    <location>
        <begin position="6"/>
        <end position="27"/>
    </location>
</feature>
<keyword evidence="1" id="KW-1133">Transmembrane helix</keyword>
<keyword evidence="3" id="KW-1185">Reference proteome</keyword>
<name>A0A1U9R1Q0_STRNV</name>
<evidence type="ECO:0008006" key="4">
    <source>
        <dbReference type="Google" id="ProtNLM"/>
    </source>
</evidence>
<gene>
    <name evidence="2" type="ORF">BBN63_33955</name>
</gene>
<feature type="transmembrane region" description="Helical" evidence="1">
    <location>
        <begin position="145"/>
        <end position="162"/>
    </location>
</feature>
<evidence type="ECO:0000313" key="2">
    <source>
        <dbReference type="EMBL" id="AQU70432.1"/>
    </source>
</evidence>
<evidence type="ECO:0000256" key="1">
    <source>
        <dbReference type="SAM" id="Phobius"/>
    </source>
</evidence>
<dbReference type="AlphaFoldDB" id="A0A1U9R1Q0"/>
<evidence type="ECO:0000313" key="3">
    <source>
        <dbReference type="Proteomes" id="UP000189677"/>
    </source>
</evidence>
<dbReference type="KEGG" id="snw:BBN63_33955"/>
<organism evidence="2 3">
    <name type="scientific">Streptomyces niveus</name>
    <name type="common">Streptomyces spheroides</name>
    <dbReference type="NCBI Taxonomy" id="193462"/>
    <lineage>
        <taxon>Bacteria</taxon>
        <taxon>Bacillati</taxon>
        <taxon>Actinomycetota</taxon>
        <taxon>Actinomycetes</taxon>
        <taxon>Kitasatosporales</taxon>
        <taxon>Streptomycetaceae</taxon>
        <taxon>Streptomyces</taxon>
    </lineage>
</organism>